<comment type="caution">
    <text evidence="2">The sequence shown here is derived from an EMBL/GenBank/DDBJ whole genome shotgun (WGS) entry which is preliminary data.</text>
</comment>
<proteinExistence type="predicted"/>
<dbReference type="OrthoDB" id="681025at2"/>
<evidence type="ECO:0000259" key="1">
    <source>
        <dbReference type="Pfam" id="PF05713"/>
    </source>
</evidence>
<sequence length="136" mass="15830">MEEKTKKMAGKNKRIYMRVTEEEYQMIKDKSGNYPTTTALMVDAVRAFNENSMRNRIATMVEFSSYAKGLDVEMSRVGNNLNQITHELHLYKYGDVELVEVERLQDTLSEVLECNRSILKELRKFASKQRKANKAI</sequence>
<organism evidence="2 3">
    <name type="scientific">Porphyromonas levii</name>
    <dbReference type="NCBI Taxonomy" id="28114"/>
    <lineage>
        <taxon>Bacteria</taxon>
        <taxon>Pseudomonadati</taxon>
        <taxon>Bacteroidota</taxon>
        <taxon>Bacteroidia</taxon>
        <taxon>Bacteroidales</taxon>
        <taxon>Porphyromonadaceae</taxon>
        <taxon>Porphyromonas</taxon>
    </lineage>
</organism>
<dbReference type="AlphaFoldDB" id="A0A4Y8WM77"/>
<dbReference type="InterPro" id="IPR008687">
    <property type="entry name" value="MobC"/>
</dbReference>
<dbReference type="Pfam" id="PF05713">
    <property type="entry name" value="MobC"/>
    <property type="match status" value="1"/>
</dbReference>
<dbReference type="Proteomes" id="UP000297225">
    <property type="component" value="Unassembled WGS sequence"/>
</dbReference>
<protein>
    <submittedName>
        <fullName evidence="2">Plasmid mobilization relaxosome protein MobC</fullName>
    </submittedName>
</protein>
<keyword evidence="3" id="KW-1185">Reference proteome</keyword>
<accession>A0A4Y8WM77</accession>
<feature type="domain" description="Bacterial mobilisation" evidence="1">
    <location>
        <begin position="73"/>
        <end position="112"/>
    </location>
</feature>
<evidence type="ECO:0000313" key="2">
    <source>
        <dbReference type="EMBL" id="TFH93838.1"/>
    </source>
</evidence>
<name>A0A4Y8WM77_9PORP</name>
<evidence type="ECO:0000313" key="3">
    <source>
        <dbReference type="Proteomes" id="UP000297225"/>
    </source>
</evidence>
<dbReference type="RefSeq" id="WP_134849280.1">
    <property type="nucleotide sequence ID" value="NZ_CP197400.1"/>
</dbReference>
<gene>
    <name evidence="2" type="primary">mobC</name>
    <name evidence="2" type="ORF">E4P47_09955</name>
</gene>
<dbReference type="EMBL" id="SPNC01000298">
    <property type="protein sequence ID" value="TFH93838.1"/>
    <property type="molecule type" value="Genomic_DNA"/>
</dbReference>
<reference evidence="2 3" key="1">
    <citation type="submission" date="2019-03" db="EMBL/GenBank/DDBJ databases">
        <title>Porphyromonas levii Isolated from the Uterus of Dairy Cows.</title>
        <authorList>
            <person name="Francis A.M."/>
        </authorList>
    </citation>
    <scope>NUCLEOTIDE SEQUENCE [LARGE SCALE GENOMIC DNA]</scope>
    <source>
        <strain evidence="2 3">AF5678</strain>
    </source>
</reference>